<dbReference type="Gene3D" id="3.10.20.90">
    <property type="entry name" value="Phosphatidylinositol 3-kinase Catalytic Subunit, Chain A, domain 1"/>
    <property type="match status" value="1"/>
</dbReference>
<dbReference type="EMBL" id="ASPP01002635">
    <property type="protein sequence ID" value="ETO34367.1"/>
    <property type="molecule type" value="Genomic_DNA"/>
</dbReference>
<protein>
    <submittedName>
        <fullName evidence="1">Uncharacterized protein</fullName>
    </submittedName>
</protein>
<gene>
    <name evidence="1" type="ORF">RFI_02729</name>
</gene>
<accession>X6P9S1</accession>
<dbReference type="AlphaFoldDB" id="X6P9S1"/>
<keyword evidence="2" id="KW-1185">Reference proteome</keyword>
<evidence type="ECO:0000313" key="2">
    <source>
        <dbReference type="Proteomes" id="UP000023152"/>
    </source>
</evidence>
<proteinExistence type="predicted"/>
<sequence length="208" mass="24106">MTKGITLEVDLDTLVLELFFILWEKEGYPPYQTNLWYNNKHLNPFQTLRSQGFKKKVLLDVLHFITKFATKCSRTGAVVEDMPVRTLENADTYEIELVGWQKEKSFQLKKLKYQIEYDCRYMLNKTEEPENPDLLEFFPADLEKKALVLTVLCDTLAFVPQDIISLLMEYLELDFVKDERTGNLTMIFTQSGAGSGGPSLPFKYYGEA</sequence>
<reference evidence="1 2" key="1">
    <citation type="journal article" date="2013" name="Curr. Biol.">
        <title>The Genome of the Foraminiferan Reticulomyxa filosa.</title>
        <authorList>
            <person name="Glockner G."/>
            <person name="Hulsmann N."/>
            <person name="Schleicher M."/>
            <person name="Noegel A.A."/>
            <person name="Eichinger L."/>
            <person name="Gallinger C."/>
            <person name="Pawlowski J."/>
            <person name="Sierra R."/>
            <person name="Euteneuer U."/>
            <person name="Pillet L."/>
            <person name="Moustafa A."/>
            <person name="Platzer M."/>
            <person name="Groth M."/>
            <person name="Szafranski K."/>
            <person name="Schliwa M."/>
        </authorList>
    </citation>
    <scope>NUCLEOTIDE SEQUENCE [LARGE SCALE GENOMIC DNA]</scope>
</reference>
<evidence type="ECO:0000313" key="1">
    <source>
        <dbReference type="EMBL" id="ETO34367.1"/>
    </source>
</evidence>
<dbReference type="InterPro" id="IPR029071">
    <property type="entry name" value="Ubiquitin-like_domsf"/>
</dbReference>
<dbReference type="Proteomes" id="UP000023152">
    <property type="component" value="Unassembled WGS sequence"/>
</dbReference>
<comment type="caution">
    <text evidence="1">The sequence shown here is derived from an EMBL/GenBank/DDBJ whole genome shotgun (WGS) entry which is preliminary data.</text>
</comment>
<name>X6P9S1_RETFI</name>
<organism evidence="1 2">
    <name type="scientific">Reticulomyxa filosa</name>
    <dbReference type="NCBI Taxonomy" id="46433"/>
    <lineage>
        <taxon>Eukaryota</taxon>
        <taxon>Sar</taxon>
        <taxon>Rhizaria</taxon>
        <taxon>Retaria</taxon>
        <taxon>Foraminifera</taxon>
        <taxon>Monothalamids</taxon>
        <taxon>Reticulomyxidae</taxon>
        <taxon>Reticulomyxa</taxon>
    </lineage>
</organism>
<dbReference type="SUPFAM" id="SSF54236">
    <property type="entry name" value="Ubiquitin-like"/>
    <property type="match status" value="1"/>
</dbReference>